<dbReference type="CDD" id="cd06460">
    <property type="entry name" value="M32_Taq"/>
    <property type="match status" value="1"/>
</dbReference>
<protein>
    <recommendedName>
        <fullName evidence="1">Metal-dependent carboxypeptidase</fullName>
        <ecNumber evidence="1">3.4.17.19</ecNumber>
    </recommendedName>
</protein>
<dbReference type="SUPFAM" id="SSF55486">
    <property type="entry name" value="Metalloproteases ('zincins'), catalytic domain"/>
    <property type="match status" value="1"/>
</dbReference>
<name>A0ABU7G638_9ALTE</name>
<dbReference type="PROSITE" id="PS52034">
    <property type="entry name" value="PEPTIDASE_M32"/>
    <property type="match status" value="1"/>
</dbReference>
<accession>A0ABU7G638</accession>
<keyword evidence="1" id="KW-0645">Protease</keyword>
<keyword evidence="3" id="KW-1185">Reference proteome</keyword>
<dbReference type="EC" id="3.4.17.19" evidence="1"/>
<dbReference type="PANTHER" id="PTHR34217:SF1">
    <property type="entry name" value="CARBOXYPEPTIDASE 1"/>
    <property type="match status" value="1"/>
</dbReference>
<dbReference type="PRINTS" id="PR00998">
    <property type="entry name" value="CRBOXYPTASET"/>
</dbReference>
<comment type="function">
    <text evidence="1">Broad specificity carboxypetidase that releases amino acids sequentially from the C-terminus, including neutral, aromatic, polar and basic residues.</text>
</comment>
<proteinExistence type="inferred from homology"/>
<keyword evidence="1 2" id="KW-0378">Hydrolase</keyword>
<dbReference type="Proteomes" id="UP001310248">
    <property type="component" value="Unassembled WGS sequence"/>
</dbReference>
<dbReference type="RefSeq" id="WP_329775908.1">
    <property type="nucleotide sequence ID" value="NZ_JAYDYW010000010.1"/>
</dbReference>
<dbReference type="EMBL" id="JAYDYW010000010">
    <property type="protein sequence ID" value="MEE1674872.1"/>
    <property type="molecule type" value="Genomic_DNA"/>
</dbReference>
<comment type="similarity">
    <text evidence="1">Belongs to the peptidase M32 family.</text>
</comment>
<keyword evidence="1" id="KW-0482">Metalloprotease</keyword>
<comment type="catalytic activity">
    <reaction evidence="1">
        <text>Release of a C-terminal amino acid with broad specificity, except for -Pro.</text>
        <dbReference type="EC" id="3.4.17.19"/>
    </reaction>
</comment>
<dbReference type="PIRSF" id="PIRSF006615">
    <property type="entry name" value="Zn_crbxpep_Taq"/>
    <property type="match status" value="1"/>
</dbReference>
<sequence length="495" mass="56742">MTKQTAYQQLCEHFKHLSKLSHLNSICGWDQATMMPDGGNQARAEALAELAVIIHEKSTRPEMEEWLQQAAQQNLNPMQQASLREMTRSWRNQTALPADLVKAKSLATAHCEHAWRDQRGANDWKAFQVNLQAVMQLAIEEAQIRADKTGLNPYDAMLDLYEPGMQMQRLDKVFGELQSWLPELITQVVAKQANWPTLSLNGPFPSEQQKELGLAVMEKLQFNFKHGRLDVSAHPFCGGVPSDVRITTRYEDEDFTRSLMGIVHETGHARYEQNLPLDYLDLPVGQARSMGIHESQSLFFEMQLGRSQAFVEQLLPLVNQHLCQQQPMQLEELKQHYLSVKPGYIRVDADELTYPAHVMLRYELERDLINQDIKVADIPELWDQKMQQYLGLSTKGNYRDGCMQDVHWPAGLIGYFPSYSLGAMYAAQFHAALVKAKPDTPQAVAKGNYDEVFAWLQQNIWSQASIYETDELVSRATGETLNTRYFEQHLRNRYL</sequence>
<keyword evidence="1 2" id="KW-0121">Carboxypeptidase</keyword>
<dbReference type="Gene3D" id="1.10.1370.30">
    <property type="match status" value="1"/>
</dbReference>
<gene>
    <name evidence="2" type="ORF">SNR37_000191</name>
</gene>
<reference evidence="2 3" key="2">
    <citation type="submission" date="2023-12" db="EMBL/GenBank/DDBJ databases">
        <authorList>
            <consortium name="Cladostephus spongiosus"/>
            <person name="Lorente B."/>
            <person name="Cabral C."/>
            <person name="Frias J."/>
            <person name="Faria J."/>
            <person name="Toubarro D."/>
        </authorList>
    </citation>
    <scope>NUCLEOTIDE SEQUENCE [LARGE SCALE GENOMIC DNA]</scope>
    <source>
        <strain evidence="2 3">ZMCS4</strain>
    </source>
</reference>
<dbReference type="InterPro" id="IPR001333">
    <property type="entry name" value="Peptidase_M32_Taq"/>
</dbReference>
<dbReference type="PANTHER" id="PTHR34217">
    <property type="entry name" value="METAL-DEPENDENT CARBOXYPEPTIDASE"/>
    <property type="match status" value="1"/>
</dbReference>
<dbReference type="Pfam" id="PF02074">
    <property type="entry name" value="Peptidase_M32"/>
    <property type="match status" value="1"/>
</dbReference>
<reference evidence="3" key="1">
    <citation type="submission" date="2023-07" db="EMBL/GenBank/DDBJ databases">
        <title>Draft genome sequence of Agarivorans aestuarii strain ZMCS4, a CAZymes producing bacteria isolated from the marine brown algae Clodostephus spongiosus.</title>
        <authorList>
            <person name="Lorente B."/>
            <person name="Cabral C."/>
            <person name="Frias J."/>
            <person name="Faria J."/>
            <person name="Toubarro D."/>
        </authorList>
    </citation>
    <scope>NUCLEOTIDE SEQUENCE [LARGE SCALE GENOMIC DNA]</scope>
    <source>
        <strain evidence="3">ZMCS4</strain>
    </source>
</reference>
<keyword evidence="1" id="KW-0479">Metal-binding</keyword>
<evidence type="ECO:0000313" key="3">
    <source>
        <dbReference type="Proteomes" id="UP001310248"/>
    </source>
</evidence>
<evidence type="ECO:0000256" key="1">
    <source>
        <dbReference type="PIRNR" id="PIRNR006615"/>
    </source>
</evidence>
<dbReference type="GO" id="GO:0004180">
    <property type="term" value="F:carboxypeptidase activity"/>
    <property type="evidence" value="ECO:0007669"/>
    <property type="project" value="UniProtKB-KW"/>
</dbReference>
<organism evidence="2 3">
    <name type="scientific">Agarivorans aestuarii</name>
    <dbReference type="NCBI Taxonomy" id="1563703"/>
    <lineage>
        <taxon>Bacteria</taxon>
        <taxon>Pseudomonadati</taxon>
        <taxon>Pseudomonadota</taxon>
        <taxon>Gammaproteobacteria</taxon>
        <taxon>Alteromonadales</taxon>
        <taxon>Alteromonadaceae</taxon>
        <taxon>Agarivorans</taxon>
    </lineage>
</organism>
<evidence type="ECO:0000313" key="2">
    <source>
        <dbReference type="EMBL" id="MEE1674872.1"/>
    </source>
</evidence>
<comment type="caution">
    <text evidence="2">The sequence shown here is derived from an EMBL/GenBank/DDBJ whole genome shotgun (WGS) entry which is preliminary data.</text>
</comment>